<keyword evidence="1" id="KW-0472">Membrane</keyword>
<evidence type="ECO:0000313" key="2">
    <source>
        <dbReference type="EMBL" id="RJF83298.1"/>
    </source>
</evidence>
<feature type="transmembrane region" description="Helical" evidence="1">
    <location>
        <begin position="116"/>
        <end position="139"/>
    </location>
</feature>
<feature type="transmembrane region" description="Helical" evidence="1">
    <location>
        <begin position="195"/>
        <end position="217"/>
    </location>
</feature>
<gene>
    <name evidence="2" type="ORF">D3877_00955</name>
</gene>
<evidence type="ECO:0000313" key="3">
    <source>
        <dbReference type="Proteomes" id="UP000283458"/>
    </source>
</evidence>
<reference evidence="2 3" key="1">
    <citation type="submission" date="2018-09" db="EMBL/GenBank/DDBJ databases">
        <authorList>
            <person name="Zhu H."/>
        </authorList>
    </citation>
    <scope>NUCLEOTIDE SEQUENCE [LARGE SCALE GENOMIC DNA]</scope>
    <source>
        <strain evidence="2 3">K2W22B-5</strain>
    </source>
</reference>
<name>A0A418VZZ2_9PROT</name>
<dbReference type="RefSeq" id="WP_119828939.1">
    <property type="nucleotide sequence ID" value="NZ_QYUL01000001.1"/>
</dbReference>
<proteinExistence type="predicted"/>
<feature type="transmembrane region" description="Helical" evidence="1">
    <location>
        <begin position="159"/>
        <end position="183"/>
    </location>
</feature>
<sequence length="231" mass="24270">MADALEAYLDALGEALRFDPQLAERVVDEVADHLDCALAAETRGAGSAGDAEAALARVIARFGAPQRIAGQFALLALETNADRLWRLAALTAAVAFAAMRLRELHLDPVEAAGDGLATAALALDRGAFIAALALGLWGWRLARDASRSWRPDPRGWRRLFAGLRLSALALGALMLSVAADTALTLPRLIEAAGGVLWPAAALTVEIALVLALAIAVSRSREQAAAVRRLLV</sequence>
<protein>
    <submittedName>
        <fullName evidence="2">Uncharacterized protein</fullName>
    </submittedName>
</protein>
<evidence type="ECO:0000256" key="1">
    <source>
        <dbReference type="SAM" id="Phobius"/>
    </source>
</evidence>
<dbReference type="OrthoDB" id="8220084at2"/>
<keyword evidence="1" id="KW-1133">Transmembrane helix</keyword>
<dbReference type="Proteomes" id="UP000283458">
    <property type="component" value="Unassembled WGS sequence"/>
</dbReference>
<keyword evidence="1" id="KW-0812">Transmembrane</keyword>
<accession>A0A418VZZ2</accession>
<organism evidence="2 3">
    <name type="scientific">Azospirillum cavernae</name>
    <dbReference type="NCBI Taxonomy" id="2320860"/>
    <lineage>
        <taxon>Bacteria</taxon>
        <taxon>Pseudomonadati</taxon>
        <taxon>Pseudomonadota</taxon>
        <taxon>Alphaproteobacteria</taxon>
        <taxon>Rhodospirillales</taxon>
        <taxon>Azospirillaceae</taxon>
        <taxon>Azospirillum</taxon>
    </lineage>
</organism>
<dbReference type="AlphaFoldDB" id="A0A418VZZ2"/>
<dbReference type="EMBL" id="QYUL01000001">
    <property type="protein sequence ID" value="RJF83298.1"/>
    <property type="molecule type" value="Genomic_DNA"/>
</dbReference>
<feature type="transmembrane region" description="Helical" evidence="1">
    <location>
        <begin position="84"/>
        <end position="101"/>
    </location>
</feature>
<keyword evidence="3" id="KW-1185">Reference proteome</keyword>
<comment type="caution">
    <text evidence="2">The sequence shown here is derived from an EMBL/GenBank/DDBJ whole genome shotgun (WGS) entry which is preliminary data.</text>
</comment>